<gene>
    <name evidence="1" type="ORF">H7U19_07440</name>
</gene>
<proteinExistence type="predicted"/>
<reference evidence="1" key="1">
    <citation type="submission" date="2020-08" db="EMBL/GenBank/DDBJ databases">
        <title>Hyunsoonleella sp. strain SJ7 genome sequencing and assembly.</title>
        <authorList>
            <person name="Kim I."/>
        </authorList>
    </citation>
    <scope>NUCLEOTIDE SEQUENCE</scope>
    <source>
        <strain evidence="1">SJ7</strain>
    </source>
</reference>
<sequence length="161" mass="18500">MECKKTERVHQLLQEIEAHIPFKDKKNTAVSQVTVGWQLDHALKVVNGITGVLARTNKKPFKKDFNLTRLVLFGLNFIPRGRAKAPKIVLPPESISETELLAQVEKAKTQLENTKALKETAHFKHHIFGMLSKKQAMRFLELHTNHHLKIVREILKKQETV</sequence>
<comment type="caution">
    <text evidence="1">The sequence shown here is derived from an EMBL/GenBank/DDBJ whole genome shotgun (WGS) entry which is preliminary data.</text>
</comment>
<evidence type="ECO:0000313" key="1">
    <source>
        <dbReference type="EMBL" id="MBC3758231.1"/>
    </source>
</evidence>
<dbReference type="AlphaFoldDB" id="A0A923HBV3"/>
<keyword evidence="2" id="KW-1185">Reference proteome</keyword>
<dbReference type="Gene3D" id="1.20.120.450">
    <property type="entry name" value="dinb family like domain"/>
    <property type="match status" value="1"/>
</dbReference>
<dbReference type="Proteomes" id="UP000656244">
    <property type="component" value="Unassembled WGS sequence"/>
</dbReference>
<dbReference type="InterPro" id="IPR034660">
    <property type="entry name" value="DinB/YfiT-like"/>
</dbReference>
<name>A0A923HBV3_9FLAO</name>
<organism evidence="1 2">
    <name type="scientific">Hyunsoonleella aquatilis</name>
    <dbReference type="NCBI Taxonomy" id="2762758"/>
    <lineage>
        <taxon>Bacteria</taxon>
        <taxon>Pseudomonadati</taxon>
        <taxon>Bacteroidota</taxon>
        <taxon>Flavobacteriia</taxon>
        <taxon>Flavobacteriales</taxon>
        <taxon>Flavobacteriaceae</taxon>
    </lineage>
</organism>
<protein>
    <submittedName>
        <fullName evidence="1">DUF1569 domain-containing protein</fullName>
    </submittedName>
</protein>
<evidence type="ECO:0000313" key="2">
    <source>
        <dbReference type="Proteomes" id="UP000656244"/>
    </source>
</evidence>
<dbReference type="RefSeq" id="WP_186560813.1">
    <property type="nucleotide sequence ID" value="NZ_JACNMF010000002.1"/>
</dbReference>
<dbReference type="EMBL" id="JACNMF010000002">
    <property type="protein sequence ID" value="MBC3758231.1"/>
    <property type="molecule type" value="Genomic_DNA"/>
</dbReference>
<accession>A0A923HBV3</accession>